<evidence type="ECO:0000313" key="4">
    <source>
        <dbReference type="EMBL" id="MFE1357290.1"/>
    </source>
</evidence>
<gene>
    <name evidence="4" type="ORF">ACFW6T_35540</name>
</gene>
<protein>
    <submittedName>
        <fullName evidence="4">Trypsin-like peptidase domain-containing protein</fullName>
    </submittedName>
</protein>
<name>A0ABW6GX70_9ACTN</name>
<dbReference type="SUPFAM" id="SSF82171">
    <property type="entry name" value="DPP6 N-terminal domain-like"/>
    <property type="match status" value="1"/>
</dbReference>
<keyword evidence="2" id="KW-1133">Transmembrane helix</keyword>
<dbReference type="SUPFAM" id="SSF50494">
    <property type="entry name" value="Trypsin-like serine proteases"/>
    <property type="match status" value="1"/>
</dbReference>
<feature type="transmembrane region" description="Helical" evidence="2">
    <location>
        <begin position="667"/>
        <end position="686"/>
    </location>
</feature>
<dbReference type="Gene3D" id="2.40.10.120">
    <property type="match status" value="1"/>
</dbReference>
<keyword evidence="2" id="KW-0472">Membrane</keyword>
<comment type="caution">
    <text evidence="4">The sequence shown here is derived from an EMBL/GenBank/DDBJ whole genome shotgun (WGS) entry which is preliminary data.</text>
</comment>
<dbReference type="InterPro" id="IPR027417">
    <property type="entry name" value="P-loop_NTPase"/>
</dbReference>
<feature type="region of interest" description="Disordered" evidence="1">
    <location>
        <begin position="946"/>
        <end position="967"/>
    </location>
</feature>
<feature type="domain" description="Novel STAND NTPase 1" evidence="3">
    <location>
        <begin position="224"/>
        <end position="621"/>
    </location>
</feature>
<reference evidence="4 5" key="1">
    <citation type="submission" date="2024-09" db="EMBL/GenBank/DDBJ databases">
        <title>The Natural Products Discovery Center: Release of the First 8490 Sequenced Strains for Exploring Actinobacteria Biosynthetic Diversity.</title>
        <authorList>
            <person name="Kalkreuter E."/>
            <person name="Kautsar S.A."/>
            <person name="Yang D."/>
            <person name="Bader C.D."/>
            <person name="Teijaro C.N."/>
            <person name="Fluegel L."/>
            <person name="Davis C.M."/>
            <person name="Simpson J.R."/>
            <person name="Lauterbach L."/>
            <person name="Steele A.D."/>
            <person name="Gui C."/>
            <person name="Meng S."/>
            <person name="Li G."/>
            <person name="Viehrig K."/>
            <person name="Ye F."/>
            <person name="Su P."/>
            <person name="Kiefer A.F."/>
            <person name="Nichols A."/>
            <person name="Cepeda A.J."/>
            <person name="Yan W."/>
            <person name="Fan B."/>
            <person name="Jiang Y."/>
            <person name="Adhikari A."/>
            <person name="Zheng C.-J."/>
            <person name="Schuster L."/>
            <person name="Cowan T.M."/>
            <person name="Smanski M.J."/>
            <person name="Chevrette M.G."/>
            <person name="De Carvalho L.P.S."/>
            <person name="Shen B."/>
        </authorList>
    </citation>
    <scope>NUCLEOTIDE SEQUENCE [LARGE SCALE GENOMIC DNA]</scope>
    <source>
        <strain evidence="4 5">NPDC058753</strain>
    </source>
</reference>
<dbReference type="SUPFAM" id="SSF52540">
    <property type="entry name" value="P-loop containing nucleoside triphosphate hydrolases"/>
    <property type="match status" value="1"/>
</dbReference>
<dbReference type="InterPro" id="IPR009003">
    <property type="entry name" value="Peptidase_S1_PA"/>
</dbReference>
<evidence type="ECO:0000259" key="3">
    <source>
        <dbReference type="Pfam" id="PF20703"/>
    </source>
</evidence>
<dbReference type="Proteomes" id="UP001599542">
    <property type="component" value="Unassembled WGS sequence"/>
</dbReference>
<sequence length="1174" mass="123818">MTVGISGVTGPGAAVVRVWDHRGRPAGGAVLAAPGHLVTVAHVVNVALGRGKESAERPDGPVEVDFPLLAPGRRIAAEVVHWVPPAADGPPGEPEDLALLRLLEDAPPGAAPAALSERAARFDDRIMTFGFPKRLDDGVWILGRLRGPQAAGWVQVDVDRAGAFDFQEGVSGAPVWDAGGEGALGVMVAAWQGPRGGLSGYLVPTAVLHAALPGLRAVARPPSPFPGLRAFDEEDAHLFFGRTDLVRRITDLVDRTPVTTVIGSSGAGKSSLVRAGVLPALRARQDTLVVLLRPSGGLTPLRALAAALDRAVAPDREPADRVAGSGRIERALRDGHEREVVRAVLARCGADRLLLVVDQWEEAWAGASEEAADFNDLLGRALDPHPPFTVLTVLRADFLGTALQAAESSPLVQEERLVTVAEPSSGELHEALTGPLRHTPSVSFEAGLVDRLLTDAGPTSGALPLLQFVAAELWAQQDHGRLTHAAYDTLGGVRGALARHAENVWSGLDAEHRAHADRLLAQLASPLSEGSGYVRRLALLEDEDTGLLAVASVLAGARLLVLRETDRTSPDGYPVVGAELAHDTLATHWARLNDVLAASREFRLWQEGLRQRIAQWEASGERGRRLLTGAADLRDARRWARSHDLELSLEEHDFITRSRRRRRTRRGFLAVLAFLTAWIVPIAVTVHNDAVRRAADEAATLAMDARDHAGTNNYRAATEALRAYRSSPIRTAQHAVDDVWTWARDVDRLLPDGTTGGSREDASSDAYNLRNTSTADGRTLISTDGGQATVWQLRDGRPTPRVLPNSEVGFLGLATVSAGGRYAAYAVVSSSPEDSGGRTTACNDGATGMQLTVCVVVHDLVGGRVRFFPIGRLGWATGVVALSVDPSERVIGVVQNDAALLRWDLDTGAALPDVGRVPPASDRSMPLSQVSGLWLAPGGSAAVLLGSDESDDRPTADGRPSSSLHHVDLTGAPARWTVLARGLAPAGAAVSADGTRVAAGVPADGGAGAPSGLAGEFRAWDVASGSLVARSGGQSAAAVAGALALDPHGTRLTIMAASSTSDTGHEVFEWQVGRDKLDAPAVPPARLGDPWLLVRRIGEGPDAPIALFARGAVGLILPMDGRTPWERLQAEERSPRAILDSRYQVARLCAALLNDDDPPGGWRDTAAGWACPAG</sequence>
<organism evidence="4 5">
    <name type="scientific">Kitasatospora phosalacinea</name>
    <dbReference type="NCBI Taxonomy" id="2065"/>
    <lineage>
        <taxon>Bacteria</taxon>
        <taxon>Bacillati</taxon>
        <taxon>Actinomycetota</taxon>
        <taxon>Actinomycetes</taxon>
        <taxon>Kitasatosporales</taxon>
        <taxon>Streptomycetaceae</taxon>
        <taxon>Kitasatospora</taxon>
    </lineage>
</organism>
<dbReference type="RefSeq" id="WP_380332624.1">
    <property type="nucleotide sequence ID" value="NZ_JBHYPW010000119.1"/>
</dbReference>
<feature type="transmembrane region" description="Helical" evidence="2">
    <location>
        <begin position="545"/>
        <end position="561"/>
    </location>
</feature>
<keyword evidence="5" id="KW-1185">Reference proteome</keyword>
<keyword evidence="2" id="KW-0812">Transmembrane</keyword>
<dbReference type="Pfam" id="PF13365">
    <property type="entry name" value="Trypsin_2"/>
    <property type="match status" value="1"/>
</dbReference>
<evidence type="ECO:0000256" key="1">
    <source>
        <dbReference type="SAM" id="MobiDB-lite"/>
    </source>
</evidence>
<evidence type="ECO:0000256" key="2">
    <source>
        <dbReference type="SAM" id="Phobius"/>
    </source>
</evidence>
<evidence type="ECO:0000313" key="5">
    <source>
        <dbReference type="Proteomes" id="UP001599542"/>
    </source>
</evidence>
<dbReference type="EMBL" id="JBHYPX010000152">
    <property type="protein sequence ID" value="MFE1357290.1"/>
    <property type="molecule type" value="Genomic_DNA"/>
</dbReference>
<accession>A0ABW6GX70</accession>
<proteinExistence type="predicted"/>
<dbReference type="InterPro" id="IPR049052">
    <property type="entry name" value="nSTAND1"/>
</dbReference>
<dbReference type="Pfam" id="PF20703">
    <property type="entry name" value="nSTAND1"/>
    <property type="match status" value="1"/>
</dbReference>